<evidence type="ECO:0000256" key="1">
    <source>
        <dbReference type="SAM" id="SignalP"/>
    </source>
</evidence>
<name>A0A7X2LTY5_9BURK</name>
<feature type="domain" description="Solute-binding protein family 3/N-terminal" evidence="2">
    <location>
        <begin position="29"/>
        <end position="169"/>
    </location>
</feature>
<feature type="signal peptide" evidence="1">
    <location>
        <begin position="1"/>
        <end position="18"/>
    </location>
</feature>
<keyword evidence="1" id="KW-0732">Signal</keyword>
<organism evidence="3 4">
    <name type="scientific">Pseudoduganella rivuli</name>
    <dbReference type="NCBI Taxonomy" id="2666085"/>
    <lineage>
        <taxon>Bacteria</taxon>
        <taxon>Pseudomonadati</taxon>
        <taxon>Pseudomonadota</taxon>
        <taxon>Betaproteobacteria</taxon>
        <taxon>Burkholderiales</taxon>
        <taxon>Oxalobacteraceae</taxon>
        <taxon>Telluria group</taxon>
        <taxon>Pseudoduganella</taxon>
    </lineage>
</organism>
<evidence type="ECO:0000313" key="4">
    <source>
        <dbReference type="Proteomes" id="UP000446768"/>
    </source>
</evidence>
<dbReference type="RefSeq" id="WP_154376785.1">
    <property type="nucleotide sequence ID" value="NZ_WKJJ01000012.1"/>
</dbReference>
<evidence type="ECO:0000313" key="3">
    <source>
        <dbReference type="EMBL" id="MRV73816.1"/>
    </source>
</evidence>
<feature type="chain" id="PRO_5030509645" evidence="1">
    <location>
        <begin position="19"/>
        <end position="251"/>
    </location>
</feature>
<proteinExistence type="predicted"/>
<dbReference type="EMBL" id="WKJJ01000012">
    <property type="protein sequence ID" value="MRV73816.1"/>
    <property type="molecule type" value="Genomic_DNA"/>
</dbReference>
<accession>A0A7X2LTY5</accession>
<keyword evidence="4" id="KW-1185">Reference proteome</keyword>
<dbReference type="SUPFAM" id="SSF53850">
    <property type="entry name" value="Periplasmic binding protein-like II"/>
    <property type="match status" value="1"/>
</dbReference>
<reference evidence="3 4" key="1">
    <citation type="submission" date="2019-11" db="EMBL/GenBank/DDBJ databases">
        <title>Novel species isolated from a subtropical stream in China.</title>
        <authorList>
            <person name="Lu H."/>
        </authorList>
    </citation>
    <scope>NUCLEOTIDE SEQUENCE [LARGE SCALE GENOMIC DNA]</scope>
    <source>
        <strain evidence="3 4">FT92W</strain>
    </source>
</reference>
<dbReference type="InterPro" id="IPR001638">
    <property type="entry name" value="Solute-binding_3/MltF_N"/>
</dbReference>
<comment type="caution">
    <text evidence="3">The sequence shown here is derived from an EMBL/GenBank/DDBJ whole genome shotgun (WGS) entry which is preliminary data.</text>
</comment>
<sequence length="251" mass="28031">MKSGLFAVLPLLAIPAFAAESTASPPVIVAWREKPPYYYTEDGVEKGFMLAYGKEVFAAAGIDAHFVREPQKRIWANFEMRKPNYCSLSWYRLPEREAIAQFTIPVYTDPPHTILVSPASAAKVQAHASLASLLADPELTLGVVDGVSYGADLDERIARAGNQTMRRTVPTTNMILMLAANRFNYMLADRNDWGHMRAHYKEMASVIQYDVPDLPPGLKRYILCSRTMPASTIERLNQAIRALPKPATPYK</sequence>
<dbReference type="Pfam" id="PF00497">
    <property type="entry name" value="SBP_bac_3"/>
    <property type="match status" value="1"/>
</dbReference>
<dbReference type="Gene3D" id="3.40.190.10">
    <property type="entry name" value="Periplasmic binding protein-like II"/>
    <property type="match status" value="2"/>
</dbReference>
<protein>
    <submittedName>
        <fullName evidence="3">Transporter substrate-binding domain-containing protein</fullName>
    </submittedName>
</protein>
<dbReference type="Proteomes" id="UP000446768">
    <property type="component" value="Unassembled WGS sequence"/>
</dbReference>
<evidence type="ECO:0000259" key="2">
    <source>
        <dbReference type="Pfam" id="PF00497"/>
    </source>
</evidence>
<gene>
    <name evidence="3" type="ORF">GJ700_19065</name>
</gene>
<dbReference type="AlphaFoldDB" id="A0A7X2LTY5"/>